<dbReference type="OMA" id="AHRDDCL"/>
<dbReference type="GO" id="GO:0003681">
    <property type="term" value="F:bent DNA binding"/>
    <property type="evidence" value="ECO:0007669"/>
    <property type="project" value="TreeGrafter"/>
</dbReference>
<comment type="similarity">
    <text evidence="2">Belongs to the SNAPC3/SRD2 family.</text>
</comment>
<dbReference type="EnsemblMetazoa" id="G13382.3">
    <property type="protein sequence ID" value="G13382.3:cds"/>
    <property type="gene ID" value="G13382"/>
</dbReference>
<dbReference type="EnsemblMetazoa" id="G13382.1">
    <property type="protein sequence ID" value="G13382.1:cds"/>
    <property type="gene ID" value="G13382"/>
</dbReference>
<dbReference type="InterPro" id="IPR022042">
    <property type="entry name" value="snRNA-activating_su3"/>
</dbReference>
<evidence type="ECO:0000256" key="4">
    <source>
        <dbReference type="ARBA" id="ARBA00023015"/>
    </source>
</evidence>
<protein>
    <recommendedName>
        <fullName evidence="3">snRNA-activating protein complex subunit 3</fullName>
    </recommendedName>
    <alternativeName>
        <fullName evidence="10">Small nuclear RNA-activating complex polypeptide 3</fullName>
    </alternativeName>
</protein>
<reference evidence="11" key="1">
    <citation type="submission" date="2022-08" db="UniProtKB">
        <authorList>
            <consortium name="EnsemblMetazoa"/>
        </authorList>
    </citation>
    <scope>IDENTIFICATION</scope>
    <source>
        <strain evidence="11">05x7-T-G4-1.051#20</strain>
    </source>
</reference>
<comment type="subunit">
    <text evidence="9">Part of the SNAPc complex composed of 5 subunits: SNAPC1, SNAPC2, SNAPC3, SNAPC4 and SNAPC5. SNAPC3 interacts with SNAPC1.</text>
</comment>
<name>A0A8W8IAY7_MAGGI</name>
<dbReference type="EnsemblMetazoa" id="G13382.4">
    <property type="protein sequence ID" value="G13382.4:cds"/>
    <property type="gene ID" value="G13382"/>
</dbReference>
<evidence type="ECO:0000256" key="8">
    <source>
        <dbReference type="ARBA" id="ARBA00025193"/>
    </source>
</evidence>
<proteinExistence type="inferred from homology"/>
<dbReference type="GO" id="GO:0042795">
    <property type="term" value="P:snRNA transcription by RNA polymerase II"/>
    <property type="evidence" value="ECO:0007669"/>
    <property type="project" value="TreeGrafter"/>
</dbReference>
<evidence type="ECO:0000256" key="3">
    <source>
        <dbReference type="ARBA" id="ARBA00013634"/>
    </source>
</evidence>
<evidence type="ECO:0000313" key="11">
    <source>
        <dbReference type="EnsemblMetazoa" id="G13382.4:cds"/>
    </source>
</evidence>
<evidence type="ECO:0000256" key="9">
    <source>
        <dbReference type="ARBA" id="ARBA00025958"/>
    </source>
</evidence>
<keyword evidence="4" id="KW-0805">Transcription regulation</keyword>
<dbReference type="Proteomes" id="UP000005408">
    <property type="component" value="Unassembled WGS sequence"/>
</dbReference>
<comment type="subcellular location">
    <subcellularLocation>
        <location evidence="1">Nucleus</location>
    </subcellularLocation>
</comment>
<keyword evidence="6" id="KW-0804">Transcription</keyword>
<keyword evidence="12" id="KW-1185">Reference proteome</keyword>
<keyword evidence="7" id="KW-0539">Nucleus</keyword>
<evidence type="ECO:0000256" key="7">
    <source>
        <dbReference type="ARBA" id="ARBA00023242"/>
    </source>
</evidence>
<evidence type="ECO:0000256" key="10">
    <source>
        <dbReference type="ARBA" id="ARBA00029606"/>
    </source>
</evidence>
<dbReference type="PANTHER" id="PTHR13421:SF16">
    <property type="entry name" value="SNRNA-ACTIVATING PROTEIN COMPLEX SUBUNIT 3"/>
    <property type="match status" value="1"/>
</dbReference>
<evidence type="ECO:0000256" key="1">
    <source>
        <dbReference type="ARBA" id="ARBA00004123"/>
    </source>
</evidence>
<dbReference type="EnsemblMetazoa" id="G13382.5">
    <property type="protein sequence ID" value="G13382.5:cds"/>
    <property type="gene ID" value="G13382"/>
</dbReference>
<dbReference type="GO" id="GO:0000978">
    <property type="term" value="F:RNA polymerase II cis-regulatory region sequence-specific DNA binding"/>
    <property type="evidence" value="ECO:0007669"/>
    <property type="project" value="TreeGrafter"/>
</dbReference>
<evidence type="ECO:0000256" key="6">
    <source>
        <dbReference type="ARBA" id="ARBA00023163"/>
    </source>
</evidence>
<dbReference type="Pfam" id="PF12251">
    <property type="entry name" value="SNAPC3"/>
    <property type="match status" value="1"/>
</dbReference>
<dbReference type="GO" id="GO:0001006">
    <property type="term" value="F:RNA polymerase III type 3 promoter sequence-specific DNA binding"/>
    <property type="evidence" value="ECO:0007669"/>
    <property type="project" value="TreeGrafter"/>
</dbReference>
<dbReference type="GO" id="GO:0042796">
    <property type="term" value="P:snRNA transcription by RNA polymerase III"/>
    <property type="evidence" value="ECO:0007669"/>
    <property type="project" value="TreeGrafter"/>
</dbReference>
<keyword evidence="5" id="KW-0238">DNA-binding</keyword>
<dbReference type="AlphaFoldDB" id="A0A8W8IAY7"/>
<comment type="function">
    <text evidence="8">Part of the SNAPc complex required for the transcription of both RNA polymerase II and III small-nuclear RNA genes. Binds to the proximal sequence element (PSE), a non-TATA-box basal promoter element common to these 2 types of genes. Recruits TBP and BRF2 to the U6 snRNA TATA box.</text>
</comment>
<sequence length="383" mass="44048">MEKLGVHRDASQLISVREFLTSWDASVIPGMEMISTKSDASMLKALSKEMGTPIDTLQELSTVCGESTLKCADEIKQPEFLEKVPPDVNLMTLRVQRDELERRQKNPTYKTFIKKAMRLKKCDYLMNFPPDAAQVKEECPKEFCVQHPDVIITAHVHQPNNTHLSFNMKIGLDQTLLVLGCERLTDLRDKITCVNDLALAGDLSENPDFTPEHYAKDIYKSGFFYIEGCFYNDFRDGGSQDYSQVIRDWAKEPGRGIGPMQSVAMEDTSFLDLNIRLGQPYIYLHQGDCEHLIVFSDIRVLSHQDPQDIRDYPLVTHKHLKNQTKCRVCQMHASRWMAYDSEHSPENPSFFCEQCFRALHYDEHGNKIGNFQAFRYFDKSAVI</sequence>
<evidence type="ECO:0000256" key="5">
    <source>
        <dbReference type="ARBA" id="ARBA00023125"/>
    </source>
</evidence>
<evidence type="ECO:0000256" key="2">
    <source>
        <dbReference type="ARBA" id="ARBA00010410"/>
    </source>
</evidence>
<dbReference type="OrthoDB" id="46583at2759"/>
<dbReference type="PANTHER" id="PTHR13421">
    <property type="entry name" value="SNRNA-ACTIVATING PROTEIN COMPLEX SUBUNIT 3"/>
    <property type="match status" value="1"/>
</dbReference>
<evidence type="ECO:0000313" key="12">
    <source>
        <dbReference type="Proteomes" id="UP000005408"/>
    </source>
</evidence>
<organism evidence="11 12">
    <name type="scientific">Magallana gigas</name>
    <name type="common">Pacific oyster</name>
    <name type="synonym">Crassostrea gigas</name>
    <dbReference type="NCBI Taxonomy" id="29159"/>
    <lineage>
        <taxon>Eukaryota</taxon>
        <taxon>Metazoa</taxon>
        <taxon>Spiralia</taxon>
        <taxon>Lophotrochozoa</taxon>
        <taxon>Mollusca</taxon>
        <taxon>Bivalvia</taxon>
        <taxon>Autobranchia</taxon>
        <taxon>Pteriomorphia</taxon>
        <taxon>Ostreida</taxon>
        <taxon>Ostreoidea</taxon>
        <taxon>Ostreidae</taxon>
        <taxon>Magallana</taxon>
    </lineage>
</organism>
<dbReference type="GO" id="GO:0005634">
    <property type="term" value="C:nucleus"/>
    <property type="evidence" value="ECO:0007669"/>
    <property type="project" value="UniProtKB-SubCell"/>
</dbReference>
<dbReference type="GO" id="GO:0019185">
    <property type="term" value="C:snRNA-activating protein complex"/>
    <property type="evidence" value="ECO:0007669"/>
    <property type="project" value="TreeGrafter"/>
</dbReference>
<accession>A0A8W8IAY7</accession>
<dbReference type="GO" id="GO:0001046">
    <property type="term" value="F:core promoter sequence-specific DNA binding"/>
    <property type="evidence" value="ECO:0007669"/>
    <property type="project" value="TreeGrafter"/>
</dbReference>